<feature type="compositionally biased region" description="Polar residues" evidence="1">
    <location>
        <begin position="98"/>
        <end position="110"/>
    </location>
</feature>
<dbReference type="Proteomes" id="UP000075880">
    <property type="component" value="Unassembled WGS sequence"/>
</dbReference>
<proteinExistence type="predicted"/>
<feature type="chain" id="PRO_5042480987" evidence="2">
    <location>
        <begin position="30"/>
        <end position="120"/>
    </location>
</feature>
<feature type="region of interest" description="Disordered" evidence="1">
    <location>
        <begin position="35"/>
        <end position="60"/>
    </location>
</feature>
<keyword evidence="2" id="KW-0732">Signal</keyword>
<evidence type="ECO:0000313" key="3">
    <source>
        <dbReference type="EnsemblMetazoa" id="ENSAATROPP009494"/>
    </source>
</evidence>
<organism evidence="3 4">
    <name type="scientific">Anopheles atroparvus</name>
    <name type="common">European mosquito</name>
    <dbReference type="NCBI Taxonomy" id="41427"/>
    <lineage>
        <taxon>Eukaryota</taxon>
        <taxon>Metazoa</taxon>
        <taxon>Ecdysozoa</taxon>
        <taxon>Arthropoda</taxon>
        <taxon>Hexapoda</taxon>
        <taxon>Insecta</taxon>
        <taxon>Pterygota</taxon>
        <taxon>Neoptera</taxon>
        <taxon>Endopterygota</taxon>
        <taxon>Diptera</taxon>
        <taxon>Nematocera</taxon>
        <taxon>Culicoidea</taxon>
        <taxon>Culicidae</taxon>
        <taxon>Anophelinae</taxon>
        <taxon>Anopheles</taxon>
    </lineage>
</organism>
<feature type="signal peptide" evidence="2">
    <location>
        <begin position="1"/>
        <end position="29"/>
    </location>
</feature>
<sequence>MYKVALPFPSVLPPLLLLPVLLLVQLLLALQLPPSVASSSAPPFSLSSSSSPASPSTAPTLASHEFSFLVLSQPAKFNAARAQRLRRSIRDQIKELDQSSPTHLSEQTCFVNMKEDPENC</sequence>
<dbReference type="EnsemblMetazoa" id="ENSAATROPT010515">
    <property type="protein sequence ID" value="ENSAATROPP009494"/>
    <property type="gene ID" value="ENSAATROPG008415"/>
</dbReference>
<evidence type="ECO:0000256" key="1">
    <source>
        <dbReference type="SAM" id="MobiDB-lite"/>
    </source>
</evidence>
<dbReference type="AlphaFoldDB" id="A0AAG5DF83"/>
<name>A0AAG5DF83_ANOAO</name>
<evidence type="ECO:0000256" key="2">
    <source>
        <dbReference type="SAM" id="SignalP"/>
    </source>
</evidence>
<accession>A0AAG5DF83</accession>
<keyword evidence="4" id="KW-1185">Reference proteome</keyword>
<evidence type="ECO:0000313" key="4">
    <source>
        <dbReference type="Proteomes" id="UP000075880"/>
    </source>
</evidence>
<protein>
    <submittedName>
        <fullName evidence="3">Uncharacterized protein</fullName>
    </submittedName>
</protein>
<reference evidence="3" key="1">
    <citation type="submission" date="2024-04" db="UniProtKB">
        <authorList>
            <consortium name="EnsemblMetazoa"/>
        </authorList>
    </citation>
    <scope>IDENTIFICATION</scope>
    <source>
        <strain evidence="3">EBRO</strain>
    </source>
</reference>
<feature type="region of interest" description="Disordered" evidence="1">
    <location>
        <begin position="96"/>
        <end position="120"/>
    </location>
</feature>